<evidence type="ECO:0000313" key="7">
    <source>
        <dbReference type="Proteomes" id="UP001642406"/>
    </source>
</evidence>
<comment type="caution">
    <text evidence="6">The sequence shown here is derived from an EMBL/GenBank/DDBJ whole genome shotgun (WGS) entry which is preliminary data.</text>
</comment>
<evidence type="ECO:0000259" key="5">
    <source>
        <dbReference type="Pfam" id="PF13649"/>
    </source>
</evidence>
<evidence type="ECO:0000256" key="2">
    <source>
        <dbReference type="ARBA" id="ARBA00022679"/>
    </source>
</evidence>
<name>A0ABP0BW07_9PEZI</name>
<keyword evidence="2" id="KW-0808">Transferase</keyword>
<feature type="domain" description="Methyltransferase" evidence="5">
    <location>
        <begin position="94"/>
        <end position="197"/>
    </location>
</feature>
<dbReference type="Proteomes" id="UP001642406">
    <property type="component" value="Unassembled WGS sequence"/>
</dbReference>
<dbReference type="Gene3D" id="3.40.50.150">
    <property type="entry name" value="Vaccinia Virus protein VP39"/>
    <property type="match status" value="1"/>
</dbReference>
<dbReference type="InterPro" id="IPR041698">
    <property type="entry name" value="Methyltransf_25"/>
</dbReference>
<dbReference type="PANTHER" id="PTHR35897:SF1">
    <property type="entry name" value="METHYLTRANSFERASE AUSD"/>
    <property type="match status" value="1"/>
</dbReference>
<dbReference type="PANTHER" id="PTHR35897">
    <property type="entry name" value="METHYLTRANSFERASE AUSD"/>
    <property type="match status" value="1"/>
</dbReference>
<dbReference type="InterPro" id="IPR051654">
    <property type="entry name" value="Meroterpenoid_MTases"/>
</dbReference>
<accession>A0ABP0BW07</accession>
<protein>
    <recommendedName>
        <fullName evidence="5">Methyltransferase domain-containing protein</fullName>
    </recommendedName>
</protein>
<dbReference type="EMBL" id="CAWUHC010000044">
    <property type="protein sequence ID" value="CAK7223591.1"/>
    <property type="molecule type" value="Genomic_DNA"/>
</dbReference>
<evidence type="ECO:0000256" key="3">
    <source>
        <dbReference type="ARBA" id="ARBA00022691"/>
    </source>
</evidence>
<dbReference type="InterPro" id="IPR029063">
    <property type="entry name" value="SAM-dependent_MTases_sf"/>
</dbReference>
<comment type="pathway">
    <text evidence="1">Secondary metabolite biosynthesis.</text>
</comment>
<comment type="similarity">
    <text evidence="4">Belongs to the class I-like SAM-binding methyltransferase superfamily.</text>
</comment>
<sequence>MPPRTEREMADRRTRYEEALPEDRDNKIAHLLQTYSHIPAEEIEPHLRSVRDRAWAVFPYTCIGAWRFLDLYVTNLPVYPKVLERLRNGGDRLLDAGCCFGYVLRQLAADGVPTASLAGADLEQEFLDLGYELFRDRDTFEGSFVAGDMLSNDDEESEKNEKLVALDGTFDIIHAASFFHIFSWEDQARLGERIVRFFRLADKATNSGQPRLLFGRQVGNIAPVSVKTLEARGEYRFHHNPETLQQLWDEIGKRTKTKWRVEAELVPEMGRGRRGKAADGTEKERHHYQIWFAIYQEE</sequence>
<gene>
    <name evidence="6" type="ORF">SBRCBS47491_005262</name>
</gene>
<reference evidence="6 7" key="1">
    <citation type="submission" date="2024-01" db="EMBL/GenBank/DDBJ databases">
        <authorList>
            <person name="Allen C."/>
            <person name="Tagirdzhanova G."/>
        </authorList>
    </citation>
    <scope>NUCLEOTIDE SEQUENCE [LARGE SCALE GENOMIC DNA]</scope>
</reference>
<evidence type="ECO:0000256" key="4">
    <source>
        <dbReference type="ARBA" id="ARBA00038314"/>
    </source>
</evidence>
<dbReference type="SUPFAM" id="SSF53335">
    <property type="entry name" value="S-adenosyl-L-methionine-dependent methyltransferases"/>
    <property type="match status" value="1"/>
</dbReference>
<evidence type="ECO:0000313" key="6">
    <source>
        <dbReference type="EMBL" id="CAK7223591.1"/>
    </source>
</evidence>
<organism evidence="6 7">
    <name type="scientific">Sporothrix bragantina</name>
    <dbReference type="NCBI Taxonomy" id="671064"/>
    <lineage>
        <taxon>Eukaryota</taxon>
        <taxon>Fungi</taxon>
        <taxon>Dikarya</taxon>
        <taxon>Ascomycota</taxon>
        <taxon>Pezizomycotina</taxon>
        <taxon>Sordariomycetes</taxon>
        <taxon>Sordariomycetidae</taxon>
        <taxon>Ophiostomatales</taxon>
        <taxon>Ophiostomataceae</taxon>
        <taxon>Sporothrix</taxon>
    </lineage>
</organism>
<dbReference type="Pfam" id="PF13649">
    <property type="entry name" value="Methyltransf_25"/>
    <property type="match status" value="1"/>
</dbReference>
<keyword evidence="7" id="KW-1185">Reference proteome</keyword>
<keyword evidence="3" id="KW-0949">S-adenosyl-L-methionine</keyword>
<evidence type="ECO:0000256" key="1">
    <source>
        <dbReference type="ARBA" id="ARBA00005179"/>
    </source>
</evidence>
<proteinExistence type="inferred from homology"/>